<gene>
    <name evidence="2" type="ORF">CRYO30217_02227</name>
</gene>
<dbReference type="EMBL" id="OU015584">
    <property type="protein sequence ID" value="CAG5083546.1"/>
    <property type="molecule type" value="Genomic_DNA"/>
</dbReference>
<keyword evidence="1" id="KW-1133">Transmembrane helix</keyword>
<feature type="transmembrane region" description="Helical" evidence="1">
    <location>
        <begin position="195"/>
        <end position="219"/>
    </location>
</feature>
<evidence type="ECO:0000313" key="3">
    <source>
        <dbReference type="Proteomes" id="UP000683507"/>
    </source>
</evidence>
<feature type="transmembrane region" description="Helical" evidence="1">
    <location>
        <begin position="87"/>
        <end position="108"/>
    </location>
</feature>
<keyword evidence="1" id="KW-0812">Transmembrane</keyword>
<name>A0A916JNT0_9FLAO</name>
<reference evidence="2" key="1">
    <citation type="submission" date="2021-04" db="EMBL/GenBank/DDBJ databases">
        <authorList>
            <person name="Rodrigo-Torres L."/>
            <person name="Arahal R. D."/>
            <person name="Lucena T."/>
        </authorList>
    </citation>
    <scope>NUCLEOTIDE SEQUENCE</scope>
    <source>
        <strain evidence="2">AS29M-1</strain>
    </source>
</reference>
<sequence length="360" mass="41561">MGVFSFLFTLSFSFPFTIFFDVGGLFEPFCNQLVSLEAHLLGIEVASYHSGEDASGLYLNTVNVLFISLLVYWLLRRFLSQVQREKWMVFATVGMRYYLALILLIYGFDKVYKWQFYAPESNILYTRVKDLPQDMLYWTTMGTSYAYSLFAGLIEVLAGLFLLFRKSKVFGLLLSVGVLANVFAVNIGFDITVKLFSGFLLLLSLTLLFPYLSVCYAFFTGEEARLDLSVPDYARSTYYRVSKVVILILFLLETQFKYFVSRNFNDDLAPRAHFNGAYQVLKGEGGIVRVHFHRGGYLIFETPEGEFIDYKMTLNRQEQRIQLIDYDLQEHILEFIEYGDTLLLKDQKGSFSITSVKQKL</sequence>
<dbReference type="KEGG" id="ptan:CRYO30217_02227"/>
<keyword evidence="3" id="KW-1185">Reference proteome</keyword>
<dbReference type="Proteomes" id="UP000683507">
    <property type="component" value="Chromosome"/>
</dbReference>
<dbReference type="AlphaFoldDB" id="A0A916JNT0"/>
<feature type="transmembrane region" description="Helical" evidence="1">
    <location>
        <begin position="57"/>
        <end position="75"/>
    </location>
</feature>
<protein>
    <recommendedName>
        <fullName evidence="4">DoxX family protein</fullName>
    </recommendedName>
</protein>
<keyword evidence="1" id="KW-0472">Membrane</keyword>
<organism evidence="2 3">
    <name type="scientific">Parvicella tangerina</name>
    <dbReference type="NCBI Taxonomy" id="2829795"/>
    <lineage>
        <taxon>Bacteria</taxon>
        <taxon>Pseudomonadati</taxon>
        <taxon>Bacteroidota</taxon>
        <taxon>Flavobacteriia</taxon>
        <taxon>Flavobacteriales</taxon>
        <taxon>Parvicellaceae</taxon>
        <taxon>Parvicella</taxon>
    </lineage>
</organism>
<feature type="transmembrane region" description="Helical" evidence="1">
    <location>
        <begin position="145"/>
        <end position="164"/>
    </location>
</feature>
<feature type="transmembrane region" description="Helical" evidence="1">
    <location>
        <begin position="169"/>
        <end position="189"/>
    </location>
</feature>
<accession>A0A916JNT0</accession>
<evidence type="ECO:0008006" key="4">
    <source>
        <dbReference type="Google" id="ProtNLM"/>
    </source>
</evidence>
<evidence type="ECO:0000313" key="2">
    <source>
        <dbReference type="EMBL" id="CAG5083546.1"/>
    </source>
</evidence>
<evidence type="ECO:0000256" key="1">
    <source>
        <dbReference type="SAM" id="Phobius"/>
    </source>
</evidence>
<proteinExistence type="predicted"/>